<evidence type="ECO:0000313" key="3">
    <source>
        <dbReference type="Proteomes" id="UP000492821"/>
    </source>
</evidence>
<sequence>MLRVLLRRRYTTSPIPPTHPANLSRKPKFPENPDPMSCCGSGCQNCVWIQYAEQVSDYFDKIAHTGKTKVDKFDSVKKALKEHVPDANLRAYLLMEVKMKL</sequence>
<dbReference type="Proteomes" id="UP000492821">
    <property type="component" value="Unassembled WGS sequence"/>
</dbReference>
<protein>
    <submittedName>
        <fullName evidence="4">Oxidoreductase-like domain-containing protein</fullName>
    </submittedName>
</protein>
<evidence type="ECO:0000256" key="1">
    <source>
        <dbReference type="SAM" id="MobiDB-lite"/>
    </source>
</evidence>
<dbReference type="InterPro" id="IPR019180">
    <property type="entry name" value="Oxidoreductase-like_N"/>
</dbReference>
<dbReference type="PANTHER" id="PTHR21193">
    <property type="entry name" value="OXIDOREDUCTASE-LIKE DOMAIN-CONTAINING PROTEIN 1"/>
    <property type="match status" value="1"/>
</dbReference>
<dbReference type="WBParaSite" id="Pan_g13378.t1">
    <property type="protein sequence ID" value="Pan_g13378.t1"/>
    <property type="gene ID" value="Pan_g13378"/>
</dbReference>
<feature type="domain" description="Oxidoreductase-like" evidence="2">
    <location>
        <begin position="27"/>
        <end position="63"/>
    </location>
</feature>
<dbReference type="AlphaFoldDB" id="A0A7E4UWJ3"/>
<accession>A0A7E4UWJ3</accession>
<evidence type="ECO:0000259" key="2">
    <source>
        <dbReference type="Pfam" id="PF09791"/>
    </source>
</evidence>
<organism evidence="3 4">
    <name type="scientific">Panagrellus redivivus</name>
    <name type="common">Microworm</name>
    <dbReference type="NCBI Taxonomy" id="6233"/>
    <lineage>
        <taxon>Eukaryota</taxon>
        <taxon>Metazoa</taxon>
        <taxon>Ecdysozoa</taxon>
        <taxon>Nematoda</taxon>
        <taxon>Chromadorea</taxon>
        <taxon>Rhabditida</taxon>
        <taxon>Tylenchina</taxon>
        <taxon>Panagrolaimomorpha</taxon>
        <taxon>Panagrolaimoidea</taxon>
        <taxon>Panagrolaimidae</taxon>
        <taxon>Panagrellus</taxon>
    </lineage>
</organism>
<reference evidence="4" key="2">
    <citation type="submission" date="2020-10" db="UniProtKB">
        <authorList>
            <consortium name="WormBaseParasite"/>
        </authorList>
    </citation>
    <scope>IDENTIFICATION</scope>
</reference>
<proteinExistence type="predicted"/>
<evidence type="ECO:0000313" key="4">
    <source>
        <dbReference type="WBParaSite" id="Pan_g13378.t1"/>
    </source>
</evidence>
<dbReference type="InterPro" id="IPR039251">
    <property type="entry name" value="OXLD1"/>
</dbReference>
<dbReference type="PANTHER" id="PTHR21193:SF3">
    <property type="entry name" value="OXIDOREDUCTASE-LIKE DOMAIN-CONTAINING PROTEIN 1"/>
    <property type="match status" value="1"/>
</dbReference>
<dbReference type="GO" id="GO:0005739">
    <property type="term" value="C:mitochondrion"/>
    <property type="evidence" value="ECO:0007669"/>
    <property type="project" value="TreeGrafter"/>
</dbReference>
<name>A0A7E4UWJ3_PANRE</name>
<feature type="region of interest" description="Disordered" evidence="1">
    <location>
        <begin position="10"/>
        <end position="29"/>
    </location>
</feature>
<dbReference type="Pfam" id="PF09791">
    <property type="entry name" value="Oxidored-like"/>
    <property type="match status" value="1"/>
</dbReference>
<reference evidence="3" key="1">
    <citation type="journal article" date="2013" name="Genetics">
        <title>The draft genome and transcriptome of Panagrellus redivivus are shaped by the harsh demands of a free-living lifestyle.</title>
        <authorList>
            <person name="Srinivasan J."/>
            <person name="Dillman A.R."/>
            <person name="Macchietto M.G."/>
            <person name="Heikkinen L."/>
            <person name="Lakso M."/>
            <person name="Fracchia K.M."/>
            <person name="Antoshechkin I."/>
            <person name="Mortazavi A."/>
            <person name="Wong G."/>
            <person name="Sternberg P.W."/>
        </authorList>
    </citation>
    <scope>NUCLEOTIDE SEQUENCE [LARGE SCALE GENOMIC DNA]</scope>
    <source>
        <strain evidence="3">MT8872</strain>
    </source>
</reference>
<keyword evidence="3" id="KW-1185">Reference proteome</keyword>